<sequence length="421" mass="45724">MDRDARARYRQLPRWSELAPLLQPKPLVLSGDRRRARRAATVRDFSAAAQRRVPRAVYDYVAGAAEDERSMWRARAVLESVEFVPRVLRDVSDVDPTVSLLGREASIPVVFAPTGFTRMMHHEGERAVARAAGAAGIPYALSTMGTTSIEAVAAEIPACRRWFQLYLWSDRARSRDLVRRARDHGYEALILTVDTPVAGSRLRDVRNGMTIPPSLGLSTIVDGARHPHWWFNLLTTPPLSFASLSGWRGTVADLANQLFDPSVTLDDLAWLRSEWDGKLIVKGIQSVDDAEAAVAAGADAVVVSNHGGRQLDRCATPLEALPSVAEAIGDRAELLVDGGFLSGSDVVAALCLGADAILVGRAYLYGLMAAGEPGVRRVADLLAKEIRVTMQLLGAATVKDLTPAMVRLPRMSERPGPVLPM</sequence>
<evidence type="ECO:0000256" key="3">
    <source>
        <dbReference type="ARBA" id="ARBA00022643"/>
    </source>
</evidence>
<evidence type="ECO:0000313" key="10">
    <source>
        <dbReference type="Proteomes" id="UP000440096"/>
    </source>
</evidence>
<evidence type="ECO:0000256" key="5">
    <source>
        <dbReference type="ARBA" id="ARBA00024042"/>
    </source>
</evidence>
<dbReference type="GO" id="GO:0016614">
    <property type="term" value="F:oxidoreductase activity, acting on CH-OH group of donors"/>
    <property type="evidence" value="ECO:0007669"/>
    <property type="project" value="UniProtKB-ARBA"/>
</dbReference>
<dbReference type="PANTHER" id="PTHR10578">
    <property type="entry name" value="S -2-HYDROXY-ACID OXIDASE-RELATED"/>
    <property type="match status" value="1"/>
</dbReference>
<dbReference type="PIRSF" id="PIRSF000138">
    <property type="entry name" value="Al-hdrx_acd_dh"/>
    <property type="match status" value="1"/>
</dbReference>
<feature type="binding site" evidence="7">
    <location>
        <begin position="113"/>
        <end position="115"/>
    </location>
    <ligand>
        <name>FMN</name>
        <dbReference type="ChEBI" id="CHEBI:58210"/>
    </ligand>
</feature>
<feature type="binding site" evidence="7">
    <location>
        <position position="304"/>
    </location>
    <ligand>
        <name>FMN</name>
        <dbReference type="ChEBI" id="CHEBI:58210"/>
    </ligand>
</feature>
<feature type="domain" description="FMN hydroxy acid dehydrogenase" evidence="8">
    <location>
        <begin position="34"/>
        <end position="411"/>
    </location>
</feature>
<dbReference type="FunFam" id="3.20.20.70:FF:000029">
    <property type="entry name" value="L-lactate dehydrogenase"/>
    <property type="match status" value="1"/>
</dbReference>
<evidence type="ECO:0000256" key="7">
    <source>
        <dbReference type="PIRSR" id="PIRSR000138-2"/>
    </source>
</evidence>
<dbReference type="Proteomes" id="UP000440096">
    <property type="component" value="Unassembled WGS sequence"/>
</dbReference>
<organism evidence="9 10">
    <name type="scientific">Amycolatopsis pithecellobii</name>
    <dbReference type="NCBI Taxonomy" id="664692"/>
    <lineage>
        <taxon>Bacteria</taxon>
        <taxon>Bacillati</taxon>
        <taxon>Actinomycetota</taxon>
        <taxon>Actinomycetes</taxon>
        <taxon>Pseudonocardiales</taxon>
        <taxon>Pseudonocardiaceae</taxon>
        <taxon>Amycolatopsis</taxon>
    </lineage>
</organism>
<feature type="binding site" evidence="7">
    <location>
        <position position="164"/>
    </location>
    <ligand>
        <name>FMN</name>
        <dbReference type="ChEBI" id="CHEBI:58210"/>
    </ligand>
</feature>
<dbReference type="EMBL" id="WMBA01000007">
    <property type="protein sequence ID" value="MTD53722.1"/>
    <property type="molecule type" value="Genomic_DNA"/>
</dbReference>
<feature type="active site" description="Proton acceptor" evidence="6">
    <location>
        <position position="306"/>
    </location>
</feature>
<feature type="binding site" evidence="7">
    <location>
        <position position="282"/>
    </location>
    <ligand>
        <name>FMN</name>
        <dbReference type="ChEBI" id="CHEBI:58210"/>
    </ligand>
</feature>
<dbReference type="AlphaFoldDB" id="A0A6N7YNY5"/>
<dbReference type="Gene3D" id="3.20.20.70">
    <property type="entry name" value="Aldolase class I"/>
    <property type="match status" value="1"/>
</dbReference>
<accession>A0A6N7YNY5</accession>
<evidence type="ECO:0000313" key="9">
    <source>
        <dbReference type="EMBL" id="MTD53722.1"/>
    </source>
</evidence>
<comment type="caution">
    <text evidence="9">The sequence shown here is derived from an EMBL/GenBank/DDBJ whole genome shotgun (WGS) entry which is preliminary data.</text>
</comment>
<evidence type="ECO:0000256" key="1">
    <source>
        <dbReference type="ARBA" id="ARBA00001917"/>
    </source>
</evidence>
<dbReference type="InterPro" id="IPR013785">
    <property type="entry name" value="Aldolase_TIM"/>
</dbReference>
<dbReference type="InterPro" id="IPR037396">
    <property type="entry name" value="FMN_HAD"/>
</dbReference>
<proteinExistence type="inferred from homology"/>
<keyword evidence="4" id="KW-0560">Oxidoreductase</keyword>
<dbReference type="RefSeq" id="WP_154756048.1">
    <property type="nucleotide sequence ID" value="NZ_WMBA01000007.1"/>
</dbReference>
<keyword evidence="10" id="KW-1185">Reference proteome</keyword>
<feature type="binding site" evidence="7">
    <location>
        <position position="306"/>
    </location>
    <ligand>
        <name>glyoxylate</name>
        <dbReference type="ChEBI" id="CHEBI:36655"/>
    </ligand>
</feature>
<dbReference type="OrthoDB" id="9770452at2"/>
<comment type="similarity">
    <text evidence="5">Belongs to the FMN-dependent alpha-hydroxy acid dehydrogenase family.</text>
</comment>
<evidence type="ECO:0000256" key="4">
    <source>
        <dbReference type="ARBA" id="ARBA00023002"/>
    </source>
</evidence>
<dbReference type="InterPro" id="IPR000262">
    <property type="entry name" value="FMN-dep_DH"/>
</dbReference>
<comment type="cofactor">
    <cofactor evidence="1">
        <name>FMN</name>
        <dbReference type="ChEBI" id="CHEBI:58210"/>
    </cofactor>
</comment>
<keyword evidence="2 7" id="KW-0285">Flavoprotein</keyword>
<dbReference type="PANTHER" id="PTHR10578:SF107">
    <property type="entry name" value="2-HYDROXYACID OXIDASE 1"/>
    <property type="match status" value="1"/>
</dbReference>
<name>A0A6N7YNY5_9PSEU</name>
<reference evidence="9 10" key="1">
    <citation type="submission" date="2019-11" db="EMBL/GenBank/DDBJ databases">
        <title>Draft genome of Amycolatopsis RM579.</title>
        <authorList>
            <person name="Duangmal K."/>
            <person name="Mingma R."/>
        </authorList>
    </citation>
    <scope>NUCLEOTIDE SEQUENCE [LARGE SCALE GENOMIC DNA]</scope>
    <source>
        <strain evidence="9 10">RM579</strain>
    </source>
</reference>
<feature type="binding site" evidence="7">
    <location>
        <position position="60"/>
    </location>
    <ligand>
        <name>glyoxylate</name>
        <dbReference type="ChEBI" id="CHEBI:36655"/>
    </ligand>
</feature>
<evidence type="ECO:0000256" key="6">
    <source>
        <dbReference type="PIRSR" id="PIRSR000138-1"/>
    </source>
</evidence>
<evidence type="ECO:0000259" key="8">
    <source>
        <dbReference type="PROSITE" id="PS51349"/>
    </source>
</evidence>
<feature type="binding site" evidence="7">
    <location>
        <begin position="360"/>
        <end position="361"/>
    </location>
    <ligand>
        <name>FMN</name>
        <dbReference type="ChEBI" id="CHEBI:58210"/>
    </ligand>
</feature>
<feature type="binding site" evidence="7">
    <location>
        <position position="201"/>
    </location>
    <ligand>
        <name>glyoxylate</name>
        <dbReference type="ChEBI" id="CHEBI:36655"/>
    </ligand>
</feature>
<gene>
    <name evidence="9" type="ORF">GKO32_06950</name>
</gene>
<dbReference type="SUPFAM" id="SSF51395">
    <property type="entry name" value="FMN-linked oxidoreductases"/>
    <property type="match status" value="1"/>
</dbReference>
<protein>
    <submittedName>
        <fullName evidence="9">Alpha-hydroxy-acid oxidizing enzyme</fullName>
    </submittedName>
</protein>
<dbReference type="PROSITE" id="PS51349">
    <property type="entry name" value="FMN_HYDROXY_ACID_DH_2"/>
    <property type="match status" value="1"/>
</dbReference>
<keyword evidence="3 7" id="KW-0288">FMN</keyword>
<evidence type="ECO:0000256" key="2">
    <source>
        <dbReference type="ARBA" id="ARBA00022630"/>
    </source>
</evidence>
<dbReference type="CDD" id="cd02809">
    <property type="entry name" value="alpha_hydroxyacid_oxid_FMN"/>
    <property type="match status" value="1"/>
</dbReference>
<feature type="binding site" evidence="7">
    <location>
        <position position="142"/>
    </location>
    <ligand>
        <name>FMN</name>
        <dbReference type="ChEBI" id="CHEBI:58210"/>
    </ligand>
</feature>
<dbReference type="PROSITE" id="PS00557">
    <property type="entry name" value="FMN_HYDROXY_ACID_DH_1"/>
    <property type="match status" value="1"/>
</dbReference>
<dbReference type="Pfam" id="PF01070">
    <property type="entry name" value="FMN_dh"/>
    <property type="match status" value="1"/>
</dbReference>
<dbReference type="GO" id="GO:0010181">
    <property type="term" value="F:FMN binding"/>
    <property type="evidence" value="ECO:0007669"/>
    <property type="project" value="InterPro"/>
</dbReference>
<feature type="binding site" evidence="7">
    <location>
        <position position="166"/>
    </location>
    <ligand>
        <name>glyoxylate</name>
        <dbReference type="ChEBI" id="CHEBI:36655"/>
    </ligand>
</feature>
<dbReference type="InterPro" id="IPR008259">
    <property type="entry name" value="FMN_hydac_DH_AS"/>
</dbReference>
<feature type="binding site" evidence="7">
    <location>
        <position position="192"/>
    </location>
    <ligand>
        <name>FMN</name>
        <dbReference type="ChEBI" id="CHEBI:58210"/>
    </ligand>
</feature>
<dbReference type="InterPro" id="IPR012133">
    <property type="entry name" value="Alpha-hydoxy_acid_DH_FMN"/>
</dbReference>
<feature type="binding site" evidence="7">
    <location>
        <position position="309"/>
    </location>
    <ligand>
        <name>glyoxylate</name>
        <dbReference type="ChEBI" id="CHEBI:36655"/>
    </ligand>
</feature>